<evidence type="ECO:0000313" key="2">
    <source>
        <dbReference type="Proteomes" id="UP000306319"/>
    </source>
</evidence>
<organism evidence="1 2">
    <name type="scientific">Lepagella muris</name>
    <dbReference type="NCBI Taxonomy" id="3032870"/>
    <lineage>
        <taxon>Bacteria</taxon>
        <taxon>Pseudomonadati</taxon>
        <taxon>Bacteroidota</taxon>
        <taxon>Bacteroidia</taxon>
        <taxon>Bacteroidales</taxon>
        <taxon>Muribaculaceae</taxon>
        <taxon>Lepagella</taxon>
    </lineage>
</organism>
<gene>
    <name evidence="1" type="ORF">E5331_03770</name>
</gene>
<dbReference type="Proteomes" id="UP000306319">
    <property type="component" value="Unassembled WGS sequence"/>
</dbReference>
<evidence type="ECO:0000313" key="1">
    <source>
        <dbReference type="EMBL" id="TGY79919.1"/>
    </source>
</evidence>
<comment type="caution">
    <text evidence="1">The sequence shown here is derived from an EMBL/GenBank/DDBJ whole genome shotgun (WGS) entry which is preliminary data.</text>
</comment>
<dbReference type="EMBL" id="SRYB01000004">
    <property type="protein sequence ID" value="TGY79919.1"/>
    <property type="molecule type" value="Genomic_DNA"/>
</dbReference>
<protein>
    <submittedName>
        <fullName evidence="1">Porin</fullName>
    </submittedName>
</protein>
<keyword evidence="2" id="KW-1185">Reference proteome</keyword>
<name>A0AC61RH92_9BACT</name>
<sequence length="344" mass="39368">MRPLFFALALAASANIIHADDNANIDEKLLNLRIETRVDWEGAWLDGDVEKDNTGFAGKFLNLRLDGNLTDNLSYSWRQRFNKPHKDASFFDATDWIYLNYNLDNWSFAGGKQVVAIGGWEYDRPPIDHYVYSVFCYNVRCYGLGASIGRKLSTNDKLTFQFCQSPFFTSENRNLYGYNLMWNGSHGFFDAIYSVNMMEYLPGRFINYISLGNKFTFDKVALELDVMNRASSHQTFFLKDMSVIADLAYSPNGNWKVFGKFSYDVNKSGTDADLYVLNGTEMKMAGAGVEFTPFIHPRHTLRFHAAAFYSWGTNTNTSNLMQNKTMMATAGVTWYMNLLSLKRK</sequence>
<proteinExistence type="predicted"/>
<reference evidence="1" key="1">
    <citation type="submission" date="2019-04" db="EMBL/GenBank/DDBJ databases">
        <title>Microbes associate with the intestines of laboratory mice.</title>
        <authorList>
            <person name="Navarre W."/>
            <person name="Wong E."/>
            <person name="Huang K."/>
            <person name="Tropini C."/>
            <person name="Ng K."/>
            <person name="Yu B."/>
        </authorList>
    </citation>
    <scope>NUCLEOTIDE SEQUENCE</scope>
    <source>
        <strain evidence="1">NM04_E33</strain>
    </source>
</reference>
<accession>A0AC61RH92</accession>